<feature type="region of interest" description="Disordered" evidence="2">
    <location>
        <begin position="1202"/>
        <end position="1221"/>
    </location>
</feature>
<dbReference type="InterPro" id="IPR011625">
    <property type="entry name" value="A2M_N_BRD"/>
</dbReference>
<feature type="domain" description="Alpha-2-macroglobulin bait region" evidence="3">
    <location>
        <begin position="959"/>
        <end position="1099"/>
    </location>
</feature>
<dbReference type="SUPFAM" id="SSF48239">
    <property type="entry name" value="Terpenoid cyclases/Protein prenyltransferases"/>
    <property type="match status" value="1"/>
</dbReference>
<dbReference type="Gene3D" id="1.50.10.20">
    <property type="match status" value="1"/>
</dbReference>
<dbReference type="GO" id="GO:0004866">
    <property type="term" value="F:endopeptidase inhibitor activity"/>
    <property type="evidence" value="ECO:0007669"/>
    <property type="project" value="InterPro"/>
</dbReference>
<dbReference type="Proteomes" id="UP000324376">
    <property type="component" value="Unassembled WGS sequence"/>
</dbReference>
<dbReference type="InterPro" id="IPR002890">
    <property type="entry name" value="MG2"/>
</dbReference>
<dbReference type="PANTHER" id="PTHR40094">
    <property type="entry name" value="ALPHA-2-MACROGLOBULIN HOMOLOG"/>
    <property type="match status" value="1"/>
</dbReference>
<dbReference type="SMART" id="SM01419">
    <property type="entry name" value="Thiol-ester_cl"/>
    <property type="match status" value="1"/>
</dbReference>
<dbReference type="InterPro" id="IPR008930">
    <property type="entry name" value="Terpenoid_cyclase/PrenylTrfase"/>
</dbReference>
<keyword evidence="6" id="KW-1185">Reference proteome</keyword>
<dbReference type="InterPro" id="IPR001599">
    <property type="entry name" value="Macroglobln_a2"/>
</dbReference>
<dbReference type="InterPro" id="IPR047565">
    <property type="entry name" value="Alpha-macroglob_thiol-ester_cl"/>
</dbReference>
<dbReference type="Pfam" id="PF17973">
    <property type="entry name" value="bMG10"/>
    <property type="match status" value="1"/>
</dbReference>
<evidence type="ECO:0000313" key="6">
    <source>
        <dbReference type="Proteomes" id="UP000324376"/>
    </source>
</evidence>
<reference evidence="5 6" key="1">
    <citation type="submission" date="2019-07" db="EMBL/GenBank/DDBJ databases">
        <title>Genomic Encyclopedia of Archaeal and Bacterial Type Strains, Phase II (KMG-II): from individual species to whole genera.</title>
        <authorList>
            <person name="Goeker M."/>
        </authorList>
    </citation>
    <scope>NUCLEOTIDE SEQUENCE [LARGE SCALE GENOMIC DNA]</scope>
    <source>
        <strain evidence="5 6">DSM 17527</strain>
    </source>
</reference>
<dbReference type="PANTHER" id="PTHR40094:SF1">
    <property type="entry name" value="UBIQUITIN DOMAIN-CONTAINING PROTEIN"/>
    <property type="match status" value="1"/>
</dbReference>
<evidence type="ECO:0000259" key="3">
    <source>
        <dbReference type="SMART" id="SM01359"/>
    </source>
</evidence>
<dbReference type="SMART" id="SM01360">
    <property type="entry name" value="A2M"/>
    <property type="match status" value="1"/>
</dbReference>
<dbReference type="EMBL" id="VNHU01000005">
    <property type="protein sequence ID" value="TYP73464.1"/>
    <property type="molecule type" value="Genomic_DNA"/>
</dbReference>
<evidence type="ECO:0000259" key="4">
    <source>
        <dbReference type="SMART" id="SM01360"/>
    </source>
</evidence>
<dbReference type="InterPro" id="IPR041246">
    <property type="entry name" value="Bact_MG10"/>
</dbReference>
<comment type="caution">
    <text evidence="5">The sequence shown here is derived from an EMBL/GenBank/DDBJ whole genome shotgun (WGS) entry which is preliminary data.</text>
</comment>
<feature type="domain" description="Alpha-2-macroglobulin" evidence="4">
    <location>
        <begin position="1231"/>
        <end position="1321"/>
    </location>
</feature>
<gene>
    <name evidence="5" type="ORF">BD809_10551</name>
</gene>
<accession>A0A5S5C2C2</accession>
<dbReference type="Pfam" id="PF01835">
    <property type="entry name" value="MG2"/>
    <property type="match status" value="1"/>
</dbReference>
<dbReference type="Pfam" id="PF07703">
    <property type="entry name" value="A2M_BRD"/>
    <property type="match status" value="1"/>
</dbReference>
<evidence type="ECO:0000313" key="5">
    <source>
        <dbReference type="EMBL" id="TYP73464.1"/>
    </source>
</evidence>
<dbReference type="InterPro" id="IPR051802">
    <property type="entry name" value="YfhM-like"/>
</dbReference>
<dbReference type="SMART" id="SM01359">
    <property type="entry name" value="A2M_N_2"/>
    <property type="match status" value="1"/>
</dbReference>
<evidence type="ECO:0000256" key="1">
    <source>
        <dbReference type="ARBA" id="ARBA00010556"/>
    </source>
</evidence>
<protein>
    <submittedName>
        <fullName evidence="5">Uncharacterized protein YfaS (Alpha-2-macroglobulin family)</fullName>
    </submittedName>
</protein>
<proteinExistence type="inferred from homology"/>
<name>A0A5S5C2C2_9FLAO</name>
<sequence>MLMAQESFTTEWKQVTEFEKKGLPKSAAEVVTSIYNQAKEQNNTTQLIKALLHKSKYTLTLEEDAQLKIINTFKKEIEQAKPLEKQILQNILANLYWQYFQQNRWKFYNRTQTANKPESNDFRTWDLQTLFAEVHSYFKASLENPELLQETPLKALDVILTTEENSKLYRPTVYDLLAHQALDFYKTSETNITKPAYAFQIDATDYLQDHTTFINLELKSKDSVSLQLNALQLYQDLIHFHANDKNPAALIDVNIERLLFVKEHTTVTDAQSILLNTFRKEKENVATDPAATLYDYQIALILQEQASTYVPDTNETHRFKLEEALAICNAAIAEFPKSRGAKNCAALKSRILAPELRVQTESNVPVQQSSRALITYKNAKDFHFKALKISQEQLQTLEKSYKINEKIKLINSLATQATWHITTCSDQDYQRHSAEVVIPQLPHGQYLIIASPTEKISSSSLLAYGELQVTKLAIVEHRAPQTQNFQVLDRSSGSPIPNAKVQLTTSKNSGSRNPLDITLTTDDNGMAKLDIDGNYYNVMAMVTHNEDIAYFDGYYINRQYNESPDTYKPLFTTYLFTDRSIYRPGQTVFFKGIMVNSQNESKPTVVSEQKVTATLRDINGRALQSLDFTTNSFGSFHGQFILPSSGLTGLYVIQMDNYHNTTFSVEEYKRPKFETEFKPVTETYKVNDSITVQGTAMAYAGSSITDAKVVYRVYRKVNYPYWYYWSRPAYTSEAQEIKHGETTSDSKGLYTITFPALPDTSVDKENLPVFNYEVVAEVTDISGETRVATTTVRVGYHSTLLTIQSKEQLSTAQKSDTIKISTKNLNDEYIAAKGTVTIHKLIAPTSPLRKRPWSSPDCKLLTKEEFKKLFPHDAYDKEHDYHQWKNGTQMLKTSFDTQKSSNSIKGVEAIALTKLSSWKPGVYRIEAKIKDKNGQEVKAVNYITINDPKATTVADQQLFTISLDKTTYQIGDKVQVRIGSAAKDLQVTLVTEKDRKIIDTQIITVSNTIKTITIPVTKEDLGGFAITYSYAQFNDFESGNILVPVPYPASDLQITTRTFRDKLRPGQEETWSFTITGPKGEKVASEILASMYDLSLDQFKPHQWQFSPIAHPTYYSVYDLQARQSFGIHNLRIYQPDRGFNKYSIQQYDQLNWFGFTFGSHYYHNRMLRKSATPMVQNEIMEESKATNLVEDSTRLEELRMTAGSKDEDAAKTEQKKTTESDMIRKNLQETAFFFPQLSTDEDGNVTFKFTTPEALTQWKLQLLAHTKELQSALQSLETVTQKELMVIPNPPRFLRVGDTIQLGTKIANLSAQQLTGTAELQLTDAFTNKSINSKLQLQNAQQSFSVDQDGNTVVFWELVVPQDVQTVQYTITATAGDYSDGEQNVLPVLTNRMLVTETLPMWIRSGQTKTFTLDKLQNTTSTTLSHHKLTLEMTSNPAWYAVQAMPYLMEYPYECSEQTFSRYYANALAQHITQSNPRIEQVFKQWKSSDALLSNLEKNQQLKSLILEETPWVRDAASEQEQKKRIALLFDANLMRQSLETSLNKLVQMQYPSGAFPWFEGGRANRYITQHIVTGFGHLQKLGVTTPNPAIQNMLQKALQYLDQEFVKEYQELKKYTKGKKAEMTKNHLSYMQILYLYMRSFFKDAKPSRTVTKATSYYMSQAQKYWLDQNLYAQGMLALITHRASQTSTAKAIVKSLEERSINSEELGMYWKSNTPSWYWYQAPIETQALLIEAFGEIIEEPKRTEIIDNLKIWLLKHKQTNRWATTKATTQAIYALLLQGTDWLSITETIAVKVADQTIDPGTLEATKVEAGTGYFKTLWNGNEIKPEQGSVTITKKEKGIAWGALYWQYFEDLDKITPAETPLKLKKELYLKKNTDTGEQITKIDASTNLQLGDLVRVRIELRTDRDMEFIHMKDMRASGLEPVNVISTYKYQDGLGYYESTKDAATNFFFDYLRKGVYVFEYDVRVNNAGHFSNGITTIQSMYAPEFSSHSEGIRIQIGE</sequence>
<organism evidence="5 6">
    <name type="scientific">Aquimarina intermedia</name>
    <dbReference type="NCBI Taxonomy" id="350814"/>
    <lineage>
        <taxon>Bacteria</taxon>
        <taxon>Pseudomonadati</taxon>
        <taxon>Bacteroidota</taxon>
        <taxon>Flavobacteriia</taxon>
        <taxon>Flavobacteriales</taxon>
        <taxon>Flavobacteriaceae</taxon>
        <taxon>Aquimarina</taxon>
    </lineage>
</organism>
<evidence type="ECO:0000256" key="2">
    <source>
        <dbReference type="SAM" id="MobiDB-lite"/>
    </source>
</evidence>
<comment type="similarity">
    <text evidence="1">Belongs to the protease inhibitor I39 (alpha-2-macroglobulin) family. Bacterial alpha-2-macroglobulin subfamily.</text>
</comment>
<dbReference type="Gene3D" id="2.60.40.1930">
    <property type="match status" value="1"/>
</dbReference>
<dbReference type="Pfam" id="PF00207">
    <property type="entry name" value="A2M"/>
    <property type="match status" value="1"/>
</dbReference>